<gene>
    <name evidence="2" type="ORF">CALMAC_LOCUS21019</name>
</gene>
<evidence type="ECO:0000313" key="2">
    <source>
        <dbReference type="EMBL" id="VEN64515.1"/>
    </source>
</evidence>
<evidence type="ECO:0000313" key="3">
    <source>
        <dbReference type="Proteomes" id="UP000410492"/>
    </source>
</evidence>
<proteinExistence type="predicted"/>
<protein>
    <submittedName>
        <fullName evidence="2">Uncharacterized protein</fullName>
    </submittedName>
</protein>
<feature type="region of interest" description="Disordered" evidence="1">
    <location>
        <begin position="1"/>
        <end position="44"/>
    </location>
</feature>
<dbReference type="OrthoDB" id="6435218at2759"/>
<sequence length="82" mass="9010">MTTVGMNRFGKNARRQTRGDLLPDDSCPSHDAHHNPVVSASHGFRSGGLSGGRIGCLLAIRWVTYSGGAWWQKPEHMRTYGT</sequence>
<evidence type="ECO:0000256" key="1">
    <source>
        <dbReference type="SAM" id="MobiDB-lite"/>
    </source>
</evidence>
<dbReference type="Proteomes" id="UP000410492">
    <property type="component" value="Unassembled WGS sequence"/>
</dbReference>
<name>A0A653DYA9_CALMS</name>
<accession>A0A653DYA9</accession>
<dbReference type="EMBL" id="CAACVG010015506">
    <property type="protein sequence ID" value="VEN64515.1"/>
    <property type="molecule type" value="Genomic_DNA"/>
</dbReference>
<dbReference type="AlphaFoldDB" id="A0A653DYA9"/>
<organism evidence="2 3">
    <name type="scientific">Callosobruchus maculatus</name>
    <name type="common">Southern cowpea weevil</name>
    <name type="synonym">Pulse bruchid</name>
    <dbReference type="NCBI Taxonomy" id="64391"/>
    <lineage>
        <taxon>Eukaryota</taxon>
        <taxon>Metazoa</taxon>
        <taxon>Ecdysozoa</taxon>
        <taxon>Arthropoda</taxon>
        <taxon>Hexapoda</taxon>
        <taxon>Insecta</taxon>
        <taxon>Pterygota</taxon>
        <taxon>Neoptera</taxon>
        <taxon>Endopterygota</taxon>
        <taxon>Coleoptera</taxon>
        <taxon>Polyphaga</taxon>
        <taxon>Cucujiformia</taxon>
        <taxon>Chrysomeloidea</taxon>
        <taxon>Chrysomelidae</taxon>
        <taxon>Bruchinae</taxon>
        <taxon>Bruchini</taxon>
        <taxon>Callosobruchus</taxon>
    </lineage>
</organism>
<reference evidence="2 3" key="1">
    <citation type="submission" date="2019-01" db="EMBL/GenBank/DDBJ databases">
        <authorList>
            <person name="Sayadi A."/>
        </authorList>
    </citation>
    <scope>NUCLEOTIDE SEQUENCE [LARGE SCALE GENOMIC DNA]</scope>
</reference>
<keyword evidence="3" id="KW-1185">Reference proteome</keyword>